<proteinExistence type="predicted"/>
<reference evidence="1 2" key="1">
    <citation type="journal article" date="2016" name="Nat. Commun.">
        <title>Thousands of microbial genomes shed light on interconnected biogeochemical processes in an aquifer system.</title>
        <authorList>
            <person name="Anantharaman K."/>
            <person name="Brown C.T."/>
            <person name="Hug L.A."/>
            <person name="Sharon I."/>
            <person name="Castelle C.J."/>
            <person name="Probst A.J."/>
            <person name="Thomas B.C."/>
            <person name="Singh A."/>
            <person name="Wilkins M.J."/>
            <person name="Karaoz U."/>
            <person name="Brodie E.L."/>
            <person name="Williams K.H."/>
            <person name="Hubbard S.S."/>
            <person name="Banfield J.F."/>
        </authorList>
    </citation>
    <scope>NUCLEOTIDE SEQUENCE [LARGE SCALE GENOMIC DNA]</scope>
</reference>
<gene>
    <name evidence="1" type="ORF">A3F34_01850</name>
</gene>
<name>A0A1F7I7F9_9BACT</name>
<evidence type="ECO:0000313" key="2">
    <source>
        <dbReference type="Proteomes" id="UP000179024"/>
    </source>
</evidence>
<evidence type="ECO:0008006" key="3">
    <source>
        <dbReference type="Google" id="ProtNLM"/>
    </source>
</evidence>
<protein>
    <recommendedName>
        <fullName evidence="3">Aminoglycoside phosphotransferase domain-containing protein</fullName>
    </recommendedName>
</protein>
<accession>A0A1F7I7F9</accession>
<evidence type="ECO:0000313" key="1">
    <source>
        <dbReference type="EMBL" id="OGK39310.1"/>
    </source>
</evidence>
<dbReference type="Proteomes" id="UP000179024">
    <property type="component" value="Unassembled WGS sequence"/>
</dbReference>
<comment type="caution">
    <text evidence="1">The sequence shown here is derived from an EMBL/GenBank/DDBJ whole genome shotgun (WGS) entry which is preliminary data.</text>
</comment>
<dbReference type="AlphaFoldDB" id="A0A1F7I7F9"/>
<dbReference type="EMBL" id="MGAE01000021">
    <property type="protein sequence ID" value="OGK39310.1"/>
    <property type="molecule type" value="Genomic_DNA"/>
</dbReference>
<organism evidence="1 2">
    <name type="scientific">Candidatus Roizmanbacteria bacterium RIFCSPHIGHO2_12_FULL_44_10</name>
    <dbReference type="NCBI Taxonomy" id="1802054"/>
    <lineage>
        <taxon>Bacteria</taxon>
        <taxon>Candidatus Roizmaniibacteriota</taxon>
    </lineage>
</organism>
<sequence length="218" mass="25184">MRYEGDLHHPLYDRFSHVVVDDLNLVEAGSEGEKGMVSVAVQRNGRFRPVGMMFIKDLTLSWYNNKSTESTIEDYLEKYRGLKRLGLPVVPTFRFDDQRNLILMTDVTEGGKFRLLNAHCSSEFTREFKPHNFDEVRKQIFDISYRALDLNGSSGVMLGFDAYSILVDSTGIGRPLLLDIGAYSWLFNAQGYSHKWWHDLSHRYLARIIAREFISTMS</sequence>